<evidence type="ECO:0000313" key="1">
    <source>
        <dbReference type="EMBL" id="APD90330.1"/>
    </source>
</evidence>
<dbReference type="AlphaFoldDB" id="A0AAC9NR91"/>
<accession>A0AAC9NR91</accession>
<gene>
    <name evidence="1" type="ORF">BM524_11275</name>
</gene>
<reference evidence="1 2" key="1">
    <citation type="submission" date="2016-11" db="EMBL/GenBank/DDBJ databases">
        <title>Networking in microbes: conjugative elements and plasmids in the genus Alteromonas.</title>
        <authorList>
            <person name="Lopez-Perez M."/>
            <person name="Ramon-Marco N."/>
            <person name="Rodriguez-Valera F."/>
        </authorList>
    </citation>
    <scope>NUCLEOTIDE SEQUENCE [LARGE SCALE GENOMIC DNA]</scope>
    <source>
        <strain evidence="1 2">CP48</strain>
    </source>
</reference>
<proteinExistence type="predicted"/>
<sequence length="65" mass="7580">MAGVFHQCGQSICKRTRDEMDDRARIIAHALAEQCCKYTILCQEKIRAKYLRTNLEPNLVNKRNL</sequence>
<protein>
    <submittedName>
        <fullName evidence="1">Uncharacterized protein</fullName>
    </submittedName>
</protein>
<organism evidence="1 2">
    <name type="scientific">Alteromonas mediterranea</name>
    <dbReference type="NCBI Taxonomy" id="314275"/>
    <lineage>
        <taxon>Bacteria</taxon>
        <taxon>Pseudomonadati</taxon>
        <taxon>Pseudomonadota</taxon>
        <taxon>Gammaproteobacteria</taxon>
        <taxon>Alteromonadales</taxon>
        <taxon>Alteromonadaceae</taxon>
        <taxon>Alteromonas/Salinimonas group</taxon>
        <taxon>Alteromonas</taxon>
    </lineage>
</organism>
<dbReference type="EMBL" id="CP018024">
    <property type="protein sequence ID" value="APD90330.1"/>
    <property type="molecule type" value="Genomic_DNA"/>
</dbReference>
<dbReference type="Proteomes" id="UP000182101">
    <property type="component" value="Chromosome"/>
</dbReference>
<evidence type="ECO:0000313" key="2">
    <source>
        <dbReference type="Proteomes" id="UP000182101"/>
    </source>
</evidence>
<name>A0AAC9NR91_9ALTE</name>